<gene>
    <name evidence="2" type="ORF">KC19_3G214000</name>
</gene>
<comment type="caution">
    <text evidence="2">The sequence shown here is derived from an EMBL/GenBank/DDBJ whole genome shotgun (WGS) entry which is preliminary data.</text>
</comment>
<evidence type="ECO:0000313" key="3">
    <source>
        <dbReference type="Proteomes" id="UP000822688"/>
    </source>
</evidence>
<feature type="chain" id="PRO_5035902223" evidence="1">
    <location>
        <begin position="31"/>
        <end position="181"/>
    </location>
</feature>
<sequence length="181" mass="19263">MTMAMSGRISGPILSALLILAVTFAPTAHALDIVNNQSFELTVFAPPICKPCTCPMIYCIRAPCIQMCDCPQVSCQVGKSCVQPDCVCSLECKFLPGVIVEVGATVTLSVETFPLAFLTVEVNGVAYIVKAADLKCITQSATVVVTKKSCGEGKTGIVALVYSNPKKYKQICLVRGKRYGS</sequence>
<keyword evidence="3" id="KW-1185">Reference proteome</keyword>
<evidence type="ECO:0000256" key="1">
    <source>
        <dbReference type="SAM" id="SignalP"/>
    </source>
</evidence>
<organism evidence="2 3">
    <name type="scientific">Ceratodon purpureus</name>
    <name type="common">Fire moss</name>
    <name type="synonym">Dicranum purpureum</name>
    <dbReference type="NCBI Taxonomy" id="3225"/>
    <lineage>
        <taxon>Eukaryota</taxon>
        <taxon>Viridiplantae</taxon>
        <taxon>Streptophyta</taxon>
        <taxon>Embryophyta</taxon>
        <taxon>Bryophyta</taxon>
        <taxon>Bryophytina</taxon>
        <taxon>Bryopsida</taxon>
        <taxon>Dicranidae</taxon>
        <taxon>Pseudoditrichales</taxon>
        <taxon>Ditrichaceae</taxon>
        <taxon>Ceratodon</taxon>
    </lineage>
</organism>
<protein>
    <submittedName>
        <fullName evidence="2">Uncharacterized protein</fullName>
    </submittedName>
</protein>
<keyword evidence="1" id="KW-0732">Signal</keyword>
<name>A0A8T0INF4_CERPU</name>
<reference evidence="2" key="1">
    <citation type="submission" date="2020-06" db="EMBL/GenBank/DDBJ databases">
        <title>WGS assembly of Ceratodon purpureus strain R40.</title>
        <authorList>
            <person name="Carey S.B."/>
            <person name="Jenkins J."/>
            <person name="Shu S."/>
            <person name="Lovell J.T."/>
            <person name="Sreedasyam A."/>
            <person name="Maumus F."/>
            <person name="Tiley G.P."/>
            <person name="Fernandez-Pozo N."/>
            <person name="Barry K."/>
            <person name="Chen C."/>
            <person name="Wang M."/>
            <person name="Lipzen A."/>
            <person name="Daum C."/>
            <person name="Saski C.A."/>
            <person name="Payton A.C."/>
            <person name="Mcbreen J.C."/>
            <person name="Conrad R.E."/>
            <person name="Kollar L.M."/>
            <person name="Olsson S."/>
            <person name="Huttunen S."/>
            <person name="Landis J.B."/>
            <person name="Wickett N.J."/>
            <person name="Johnson M.G."/>
            <person name="Rensing S.A."/>
            <person name="Grimwood J."/>
            <person name="Schmutz J."/>
            <person name="Mcdaniel S.F."/>
        </authorList>
    </citation>
    <scope>NUCLEOTIDE SEQUENCE</scope>
    <source>
        <strain evidence="2">R40</strain>
    </source>
</reference>
<accession>A0A8T0INF4</accession>
<proteinExistence type="predicted"/>
<feature type="signal peptide" evidence="1">
    <location>
        <begin position="1"/>
        <end position="30"/>
    </location>
</feature>
<evidence type="ECO:0000313" key="2">
    <source>
        <dbReference type="EMBL" id="KAG0584509.1"/>
    </source>
</evidence>
<dbReference type="AlphaFoldDB" id="A0A8T0INF4"/>
<dbReference type="Proteomes" id="UP000822688">
    <property type="component" value="Chromosome 3"/>
</dbReference>
<dbReference type="EMBL" id="CM026423">
    <property type="protein sequence ID" value="KAG0584509.1"/>
    <property type="molecule type" value="Genomic_DNA"/>
</dbReference>